<dbReference type="Proteomes" id="UP000481454">
    <property type="component" value="Unassembled WGS sequence"/>
</dbReference>
<dbReference type="AlphaFoldDB" id="A0AAP6WQ13"/>
<dbReference type="RefSeq" id="WP_003455242.1">
    <property type="nucleotide sequence ID" value="NZ_CATNWT010000001.1"/>
</dbReference>
<evidence type="ECO:0000313" key="4">
    <source>
        <dbReference type="Proteomes" id="UP000481454"/>
    </source>
</evidence>
<dbReference type="EMBL" id="JAALLZ010000015">
    <property type="protein sequence ID" value="NGU31649.1"/>
    <property type="molecule type" value="Genomic_DNA"/>
</dbReference>
<keyword evidence="3" id="KW-0808">Transferase</keyword>
<sequence length="370" mass="43249">MKICNITCHDVYNHGASIQAYALMKYLKNNGHEVEIIDYKPDYLDRQYKLLSIDNEVWKKNFLKKFIYLTLKIPGRIISLKRKSEFDKFKKENLILTNKKYKSNEELKKDLPDADAYICGSDQIWNSIHMNGRDLAFYLDFVPDNKIKFSYAASFATDEIEDKYKSIVRRAIARLDGIGIREKSGVEIVKRLGFNNAVNVVDPVFLLKKEEWDKIATENFNEKYILVYDFDKSDLIKKISIEISRKKGLKIYTINSDKPKYADKHFNLSGPNTFISLVKNAEFIVSNSFHAIVFSIIYEKNIIIVNRNEEINTRMRDLLNDLGLNNRLVDADYNIENLIEDIDYSKSNEIIRNKINLSKDYLKKTLAIKK</sequence>
<gene>
    <name evidence="3" type="ORF">G6Z34_16450</name>
    <name evidence="2" type="ORF">JJB47_09165</name>
</gene>
<feature type="domain" description="Polysaccharide pyruvyl transferase" evidence="1">
    <location>
        <begin position="13"/>
        <end position="307"/>
    </location>
</feature>
<proteinExistence type="predicted"/>
<reference evidence="2" key="2">
    <citation type="submission" date="2020-12" db="EMBL/GenBank/DDBJ databases">
        <title>Comparative genomics of Clostridium perfringens reveals patterns of host-associated phylogenetic clades and virulence factors.</title>
        <authorList>
            <person name="Smith A.H."/>
            <person name="Geier R."/>
        </authorList>
    </citation>
    <scope>NUCLEOTIDE SEQUENCE</scope>
    <source>
        <strain evidence="2">CHD30677R</strain>
    </source>
</reference>
<dbReference type="Gene3D" id="3.40.50.2000">
    <property type="entry name" value="Glycogen Phosphorylase B"/>
    <property type="match status" value="1"/>
</dbReference>
<dbReference type="Proteomes" id="UP000668068">
    <property type="component" value="Unassembled WGS sequence"/>
</dbReference>
<protein>
    <submittedName>
        <fullName evidence="3">Polysaccharide pyruvyl transferase family protein</fullName>
    </submittedName>
</protein>
<reference evidence="3 4" key="1">
    <citation type="submission" date="2020-02" db="EMBL/GenBank/DDBJ databases">
        <title>Genomic Insights into the Phylogeny and Genetic Plasticity of the Human and Animal Enteric Pathogen Clostridium perfringens.</title>
        <authorList>
            <person name="Feng Y."/>
            <person name="Hu Y."/>
        </authorList>
    </citation>
    <scope>NUCLEOTIDE SEQUENCE [LARGE SCALE GENOMIC DNA]</scope>
    <source>
        <strain evidence="3 4">CP-40</strain>
    </source>
</reference>
<dbReference type="Pfam" id="PF04230">
    <property type="entry name" value="PS_pyruv_trans"/>
    <property type="match status" value="1"/>
</dbReference>
<dbReference type="GO" id="GO:0016740">
    <property type="term" value="F:transferase activity"/>
    <property type="evidence" value="ECO:0007669"/>
    <property type="project" value="UniProtKB-KW"/>
</dbReference>
<dbReference type="EMBL" id="JAENQP010000004">
    <property type="protein sequence ID" value="MBO3358951.1"/>
    <property type="molecule type" value="Genomic_DNA"/>
</dbReference>
<dbReference type="InterPro" id="IPR007345">
    <property type="entry name" value="Polysacch_pyruvyl_Trfase"/>
</dbReference>
<evidence type="ECO:0000313" key="3">
    <source>
        <dbReference type="EMBL" id="NGU31649.1"/>
    </source>
</evidence>
<organism evidence="3 4">
    <name type="scientific">Clostridium perfringens</name>
    <dbReference type="NCBI Taxonomy" id="1502"/>
    <lineage>
        <taxon>Bacteria</taxon>
        <taxon>Bacillati</taxon>
        <taxon>Bacillota</taxon>
        <taxon>Clostridia</taxon>
        <taxon>Eubacteriales</taxon>
        <taxon>Clostridiaceae</taxon>
        <taxon>Clostridium</taxon>
    </lineage>
</organism>
<comment type="caution">
    <text evidence="3">The sequence shown here is derived from an EMBL/GenBank/DDBJ whole genome shotgun (WGS) entry which is preliminary data.</text>
</comment>
<accession>A0AAP6WQ13</accession>
<evidence type="ECO:0000259" key="1">
    <source>
        <dbReference type="Pfam" id="PF04230"/>
    </source>
</evidence>
<name>A0AAP6WQ13_CLOPF</name>
<evidence type="ECO:0000313" key="2">
    <source>
        <dbReference type="EMBL" id="MBO3358951.1"/>
    </source>
</evidence>